<dbReference type="GO" id="GO:0016020">
    <property type="term" value="C:membrane"/>
    <property type="evidence" value="ECO:0007669"/>
    <property type="project" value="UniProtKB-SubCell"/>
</dbReference>
<feature type="region of interest" description="Disordered" evidence="10">
    <location>
        <begin position="2259"/>
        <end position="2345"/>
    </location>
</feature>
<feature type="region of interest" description="Disordered" evidence="10">
    <location>
        <begin position="2181"/>
        <end position="2218"/>
    </location>
</feature>
<feature type="transmembrane region" description="Helical" evidence="11">
    <location>
        <begin position="751"/>
        <end position="769"/>
    </location>
</feature>
<protein>
    <recommendedName>
        <fullName evidence="16">Histone H2B</fullName>
    </recommendedName>
</protein>
<dbReference type="InterPro" id="IPR050496">
    <property type="entry name" value="SNF2_RAD54_helicase_repair"/>
</dbReference>
<dbReference type="Gene3D" id="1.10.20.10">
    <property type="entry name" value="Histone, subunit A"/>
    <property type="match status" value="1"/>
</dbReference>
<keyword evidence="5" id="KW-0378">Hydrolase</keyword>
<comment type="caution">
    <text evidence="14">The sequence shown here is derived from an EMBL/GenBank/DDBJ whole genome shotgun (WGS) entry which is preliminary data.</text>
</comment>
<dbReference type="EMBL" id="CAJNNW010024520">
    <property type="protein sequence ID" value="CAE8672960.1"/>
    <property type="molecule type" value="Genomic_DNA"/>
</dbReference>
<feature type="transmembrane region" description="Helical" evidence="11">
    <location>
        <begin position="1161"/>
        <end position="1180"/>
    </location>
</feature>
<dbReference type="PANTHER" id="PTHR45629:SF7">
    <property type="entry name" value="DNA EXCISION REPAIR PROTEIN ERCC-6-RELATED"/>
    <property type="match status" value="1"/>
</dbReference>
<dbReference type="Gene3D" id="3.40.50.10810">
    <property type="entry name" value="Tandem AAA-ATPase domain"/>
    <property type="match status" value="1"/>
</dbReference>
<dbReference type="SMART" id="SM00490">
    <property type="entry name" value="HELICc"/>
    <property type="match status" value="1"/>
</dbReference>
<evidence type="ECO:0000256" key="8">
    <source>
        <dbReference type="ARBA" id="ARBA00022989"/>
    </source>
</evidence>
<evidence type="ECO:0000259" key="12">
    <source>
        <dbReference type="PROSITE" id="PS51192"/>
    </source>
</evidence>
<dbReference type="InterPro" id="IPR007125">
    <property type="entry name" value="H2A/H2B/H3"/>
</dbReference>
<dbReference type="CDD" id="cd18793">
    <property type="entry name" value="SF2_C_SNF"/>
    <property type="match status" value="1"/>
</dbReference>
<dbReference type="GO" id="GO:0015616">
    <property type="term" value="F:DNA translocase activity"/>
    <property type="evidence" value="ECO:0007669"/>
    <property type="project" value="TreeGrafter"/>
</dbReference>
<evidence type="ECO:0008006" key="16">
    <source>
        <dbReference type="Google" id="ProtNLM"/>
    </source>
</evidence>
<evidence type="ECO:0000259" key="13">
    <source>
        <dbReference type="PROSITE" id="PS51194"/>
    </source>
</evidence>
<dbReference type="GO" id="GO:0003677">
    <property type="term" value="F:DNA binding"/>
    <property type="evidence" value="ECO:0007669"/>
    <property type="project" value="InterPro"/>
</dbReference>
<accession>A0A813JBT8</accession>
<proteinExistence type="inferred from homology"/>
<feature type="region of interest" description="Disordered" evidence="10">
    <location>
        <begin position="1404"/>
        <end position="1439"/>
    </location>
</feature>
<evidence type="ECO:0000313" key="15">
    <source>
        <dbReference type="Proteomes" id="UP000626109"/>
    </source>
</evidence>
<feature type="transmembrane region" description="Helical" evidence="11">
    <location>
        <begin position="997"/>
        <end position="1015"/>
    </location>
</feature>
<dbReference type="InterPro" id="IPR000330">
    <property type="entry name" value="SNF2_N"/>
</dbReference>
<feature type="domain" description="Helicase ATP-binding" evidence="12">
    <location>
        <begin position="1562"/>
        <end position="1734"/>
    </location>
</feature>
<feature type="compositionally biased region" description="Low complexity" evidence="10">
    <location>
        <begin position="231"/>
        <end position="245"/>
    </location>
</feature>
<feature type="transmembrane region" description="Helical" evidence="11">
    <location>
        <begin position="697"/>
        <end position="716"/>
    </location>
</feature>
<feature type="transmembrane region" description="Helical" evidence="11">
    <location>
        <begin position="916"/>
        <end position="935"/>
    </location>
</feature>
<dbReference type="SUPFAM" id="SSF52540">
    <property type="entry name" value="P-loop containing nucleoside triphosphate hydrolases"/>
    <property type="match status" value="2"/>
</dbReference>
<evidence type="ECO:0000256" key="5">
    <source>
        <dbReference type="ARBA" id="ARBA00022801"/>
    </source>
</evidence>
<dbReference type="PRINTS" id="PR00621">
    <property type="entry name" value="HISTONEH2B"/>
</dbReference>
<dbReference type="Gene3D" id="1.20.120.850">
    <property type="entry name" value="SWI2/SNF2 ATPases, N-terminal domain"/>
    <property type="match status" value="1"/>
</dbReference>
<feature type="transmembrane region" description="Helical" evidence="11">
    <location>
        <begin position="795"/>
        <end position="819"/>
    </location>
</feature>
<dbReference type="InterPro" id="IPR014001">
    <property type="entry name" value="Helicase_ATP-bd"/>
</dbReference>
<reference evidence="14" key="1">
    <citation type="submission" date="2021-02" db="EMBL/GenBank/DDBJ databases">
        <authorList>
            <person name="Dougan E. K."/>
            <person name="Rhodes N."/>
            <person name="Thang M."/>
            <person name="Chan C."/>
        </authorList>
    </citation>
    <scope>NUCLEOTIDE SEQUENCE</scope>
</reference>
<dbReference type="Proteomes" id="UP000626109">
    <property type="component" value="Unassembled WGS sequence"/>
</dbReference>
<dbReference type="InterPro" id="IPR000558">
    <property type="entry name" value="Histone_H2B"/>
</dbReference>
<feature type="compositionally biased region" description="Low complexity" evidence="10">
    <location>
        <begin position="275"/>
        <end position="288"/>
    </location>
</feature>
<keyword evidence="8 11" id="KW-1133">Transmembrane helix</keyword>
<evidence type="ECO:0000313" key="14">
    <source>
        <dbReference type="EMBL" id="CAE8672960.1"/>
    </source>
</evidence>
<dbReference type="Gene3D" id="1.20.1250.20">
    <property type="entry name" value="MFS general substrate transporter like domains"/>
    <property type="match status" value="1"/>
</dbReference>
<keyword evidence="4" id="KW-0547">Nucleotide-binding</keyword>
<dbReference type="SUPFAM" id="SSF103473">
    <property type="entry name" value="MFS general substrate transporter"/>
    <property type="match status" value="1"/>
</dbReference>
<dbReference type="Pfam" id="PF00271">
    <property type="entry name" value="Helicase_C"/>
    <property type="match status" value="1"/>
</dbReference>
<dbReference type="GO" id="GO:0030527">
    <property type="term" value="F:structural constituent of chromatin"/>
    <property type="evidence" value="ECO:0007669"/>
    <property type="project" value="InterPro"/>
</dbReference>
<dbReference type="InterPro" id="IPR036259">
    <property type="entry name" value="MFS_trans_sf"/>
</dbReference>
<dbReference type="GO" id="GO:0000786">
    <property type="term" value="C:nucleosome"/>
    <property type="evidence" value="ECO:0007669"/>
    <property type="project" value="InterPro"/>
</dbReference>
<comment type="similarity">
    <text evidence="2">Belongs to the histone H2B family.</text>
</comment>
<evidence type="ECO:0000256" key="6">
    <source>
        <dbReference type="ARBA" id="ARBA00022806"/>
    </source>
</evidence>
<dbReference type="PROSITE" id="PS51194">
    <property type="entry name" value="HELICASE_CTER"/>
    <property type="match status" value="1"/>
</dbReference>
<dbReference type="InterPro" id="IPR049730">
    <property type="entry name" value="SNF2/RAD54-like_C"/>
</dbReference>
<feature type="region of interest" description="Disordered" evidence="10">
    <location>
        <begin position="273"/>
        <end position="304"/>
    </location>
</feature>
<evidence type="ECO:0000256" key="2">
    <source>
        <dbReference type="ARBA" id="ARBA00006846"/>
    </source>
</evidence>
<dbReference type="GO" id="GO:0022857">
    <property type="term" value="F:transmembrane transporter activity"/>
    <property type="evidence" value="ECO:0007669"/>
    <property type="project" value="InterPro"/>
</dbReference>
<feature type="compositionally biased region" description="Low complexity" evidence="10">
    <location>
        <begin position="184"/>
        <end position="214"/>
    </location>
</feature>
<dbReference type="Gene3D" id="3.40.50.300">
    <property type="entry name" value="P-loop containing nucleotide triphosphate hydrolases"/>
    <property type="match status" value="1"/>
</dbReference>
<feature type="region of interest" description="Disordered" evidence="10">
    <location>
        <begin position="1"/>
        <end position="27"/>
    </location>
</feature>
<evidence type="ECO:0000256" key="1">
    <source>
        <dbReference type="ARBA" id="ARBA00004141"/>
    </source>
</evidence>
<keyword evidence="3 11" id="KW-0812">Transmembrane</keyword>
<feature type="transmembrane region" description="Helical" evidence="11">
    <location>
        <begin position="131"/>
        <end position="148"/>
    </location>
</feature>
<feature type="region of interest" description="Disordered" evidence="10">
    <location>
        <begin position="175"/>
        <end position="254"/>
    </location>
</feature>
<dbReference type="SMART" id="SM00487">
    <property type="entry name" value="DEXDc"/>
    <property type="match status" value="1"/>
</dbReference>
<feature type="transmembrane region" description="Helical" evidence="11">
    <location>
        <begin position="1123"/>
        <end position="1141"/>
    </location>
</feature>
<dbReference type="PANTHER" id="PTHR45629">
    <property type="entry name" value="SNF2/RAD54 FAMILY MEMBER"/>
    <property type="match status" value="1"/>
</dbReference>
<feature type="compositionally biased region" description="Basic and acidic residues" evidence="10">
    <location>
        <begin position="2181"/>
        <end position="2202"/>
    </location>
</feature>
<dbReference type="CDD" id="cd22910">
    <property type="entry name" value="HFD_H2B"/>
    <property type="match status" value="1"/>
</dbReference>
<dbReference type="Pfam" id="PF00854">
    <property type="entry name" value="PTR2"/>
    <property type="match status" value="1"/>
</dbReference>
<dbReference type="GO" id="GO:0004386">
    <property type="term" value="F:helicase activity"/>
    <property type="evidence" value="ECO:0007669"/>
    <property type="project" value="UniProtKB-KW"/>
</dbReference>
<feature type="transmembrane region" description="Helical" evidence="11">
    <location>
        <begin position="956"/>
        <end position="977"/>
    </location>
</feature>
<dbReference type="GO" id="GO:0005524">
    <property type="term" value="F:ATP binding"/>
    <property type="evidence" value="ECO:0007669"/>
    <property type="project" value="UniProtKB-KW"/>
</dbReference>
<evidence type="ECO:0000256" key="4">
    <source>
        <dbReference type="ARBA" id="ARBA00022741"/>
    </source>
</evidence>
<feature type="transmembrane region" description="Helical" evidence="11">
    <location>
        <begin position="889"/>
        <end position="910"/>
    </location>
</feature>
<keyword evidence="9 11" id="KW-0472">Membrane</keyword>
<organism evidence="14 15">
    <name type="scientific">Polarella glacialis</name>
    <name type="common">Dinoflagellate</name>
    <dbReference type="NCBI Taxonomy" id="89957"/>
    <lineage>
        <taxon>Eukaryota</taxon>
        <taxon>Sar</taxon>
        <taxon>Alveolata</taxon>
        <taxon>Dinophyceae</taxon>
        <taxon>Suessiales</taxon>
        <taxon>Suessiaceae</taxon>
        <taxon>Polarella</taxon>
    </lineage>
</organism>
<feature type="compositionally biased region" description="Low complexity" evidence="10">
    <location>
        <begin position="2206"/>
        <end position="2218"/>
    </location>
</feature>
<dbReference type="GO" id="GO:0007131">
    <property type="term" value="P:reciprocal meiotic recombination"/>
    <property type="evidence" value="ECO:0007669"/>
    <property type="project" value="TreeGrafter"/>
</dbReference>
<dbReference type="InterPro" id="IPR038718">
    <property type="entry name" value="SNF2-like_sf"/>
</dbReference>
<dbReference type="PROSITE" id="PS51192">
    <property type="entry name" value="HELICASE_ATP_BIND_1"/>
    <property type="match status" value="1"/>
</dbReference>
<dbReference type="InterPro" id="IPR001650">
    <property type="entry name" value="Helicase_C-like"/>
</dbReference>
<feature type="transmembrane region" description="Helical" evidence="11">
    <location>
        <begin position="723"/>
        <end position="745"/>
    </location>
</feature>
<dbReference type="Pfam" id="PF00125">
    <property type="entry name" value="Histone"/>
    <property type="match status" value="1"/>
</dbReference>
<dbReference type="GO" id="GO:0046982">
    <property type="term" value="F:protein heterodimerization activity"/>
    <property type="evidence" value="ECO:0007669"/>
    <property type="project" value="InterPro"/>
</dbReference>
<dbReference type="GO" id="GO:0005634">
    <property type="term" value="C:nucleus"/>
    <property type="evidence" value="ECO:0007669"/>
    <property type="project" value="TreeGrafter"/>
</dbReference>
<feature type="transmembrane region" description="Helical" evidence="11">
    <location>
        <begin position="831"/>
        <end position="853"/>
    </location>
</feature>
<feature type="compositionally biased region" description="Polar residues" evidence="10">
    <location>
        <begin position="289"/>
        <end position="304"/>
    </location>
</feature>
<dbReference type="InterPro" id="IPR027417">
    <property type="entry name" value="P-loop_NTPase"/>
</dbReference>
<evidence type="ECO:0000256" key="7">
    <source>
        <dbReference type="ARBA" id="ARBA00022840"/>
    </source>
</evidence>
<gene>
    <name evidence="14" type="ORF">PGLA2088_LOCUS18311</name>
</gene>
<dbReference type="FunFam" id="3.40.50.300:FF:000332">
    <property type="entry name" value="DNA repair and recombination protein RAD54-like"/>
    <property type="match status" value="1"/>
</dbReference>
<sequence>MALKEQKTKMPPTQNAPKKNKKKSQKRYGSYIMKVLKQVHPKMRISNQAMSVMESCVGDTFERIAAEASRLVRNGKSSMMQTRDIQSAVRLVFPGELSRHAVSEGCKAIVNYKSKEAAPEGEAFMRRGVRASTFPMVLLLLLALPTLFGPPPPLQLARLREQAVPGALPAPRLSARKGLESARSKSAASVASARTGALSSRARSLSARSPASGDSAKRDSSSGRRRRSHMAQPTQAQAPQAQEAPRQSGAVKNPPRIGRLQLQNIGAALPAGTGSAAQLSQRRLQRQQIYSQRATPSSTRSLFRSPSAPQLLISARAAPERLARTALGHPDRYACKYDLSIYKGSAVGPLKSLVTAVAFARAARFLCEMSQASGSVLVEAFPDGWQPVCCDAFNRFGPHTWGEVAGLLLGDRFRDEWDSFWAAQAYFTFFSMALNGKDGEDVDQMLDEIPSAALDSAARTRLLVTVLPDRAGLSLVLRMRAAATRVNVEVHAVRTGTVLLKAELIHPTMARVRQALENAGVSGSMEAKLLIDGQELEDSQLLPDFGKGHTAVVQFATEAARLPESVQVEVREAMTGELVHQATLRIGLVSELRASLAQASVGPVGRPDGTDGAPAREWDVTLLLGEVVLQSDECLRCGEALEKGGGGASGGWLQLFRLEAVYQPEDLITSIGYYTFQGTQKSWLQDHGYGNAQSSSLNQTFGLLAYVSCFFGGWLADSSFGRYKTIACLCVVYVAGCIMACVAANPHVESIPLYFVGTFVLIALGTGGIKPNVCNFGADQIDPDQPDADAKTASFFMYFYLTINLGAAVAFGFLATAATNGLPPLVPVEDGYFFAYSTAAGFMAIATFTFLAATRLYRKESLAVNAGDPVLALCARALWSGRGETLGKVALLGWTLIPILIVVSVVNAFVVSMAMTIIVLVLDISCIACLVIAHRNNEWLGSKDAVTQSLDCVPKLLVGNVVFNVLYNTMASVFYSQACQMDTRIGPGSSAAQLNGAFFNLADSLAIILFTPVIAQIVIPCSERCLGRKVSLNMKIYAGILVAVAAQLLAAGMEYFRLRSPVLDIQSKCAPLMASGGHVHMSELSAWWMVIPYAMVGIGEILVNPSLQHFAYDGAHPSMRSLIQAFCLFAMGGMPNALSSAMSMATAEWTPNDLNQGNLPLVYMINALIGLVGCLVFRWASRERLPLCMKEEYSESDISEDEAASDNTLSFRTSSNTWKCFHPASARALGASSSFATHSDWGFKRVKIAYCKRLHRRRPALTIATHALQGYACMLEQLDSTDAIRAVAAQLVAANGTAVAAETLKAKQEAAAQGAASQEAGEKSLGDVTMPSGNDEEIVEVSSLILGFAQRVERMTAVVEPATYQDIWCTLATLAPHAQMHGKISSFEIFKRLHLAQGMAPKKKAAAEARMPATPCRTDRSEGMGGSTPVLASSHGSDGKRYLSRESIMPMLSLSTDEKPIVFRPFKCPVPGQAALGLQGKTLGTRPRHAAGSVQPVRYFREDPVPAAPEAKVDGSHKLVLFTPPADDPENRREVVVDAMLSGVLREHQRIGVQFMYDCLMGLKDFNGSGCILADDMGLGKTLQSVAVIWTLLTQGGPGGKPACRKALVVCPASLVKNWQAEFEKWLHGKCKLTACAVTGQAQVSGTFSAFKYDRESKVLIASYETFRGHAKDVADAGIDLIVCDEAHKLKNDEAATTKCIAGLSATRRLLISGTPIQNNLEEFFTLVSVANPGIFGEMQEFRRKFALPILRGREPTATQEERRRGEETLAQVSQVTDQFILRRTNRLNARFLPPKQLFNIFVMPTDFQRQLYRSFLKSEVARKLLEDGAKMNRTVLATIRKLQGLVNHPFLVRTPTNKLEAGFDDDMTIAMFAEIDRRDQGLRSGQKPVRQELSGKLGLVYQLLVAIKASGSGDRIVIISNWTSTLDIIEKMCEQSKWPIHRLDGTMAISKRMKLVTDFNRPENKEAFAFLLSSKAGGCGLNLIGANRLVMFDPDWNPANDRQAMARVWRDGQKKECFIYRLFTTGTIDEKVYQRQICKDGLSTMMVTETGEDEQIEMKETLAADLVKDLFCFEESTSCATHDMLGCKRCMSPGAAVWGVKPPLSIPQEAEVVEEDLRTWSHHSGTEGVNDGILMEAARQLTVQAGSWRPGQEVAPGVSSAGISFTMGCHIEFTPEQIAKLEEEDRVEQEKRKDAARRKEEEAETTAAAEPAAASSSTAPAAAAAAPAALAAAPAAAAPGPVPIEVAAVLDAAGSVASGPGAAPGVGVPEEPMRKRPKRAAKEVNLPDPAAVSAGPLAAQSPVGSRQQQDFLDRNQRLASASEVAQGPSTALPQDMNAKAPTPTAFSKDLNMKAATWQQVQQVGDDSDDEMCLSTLRRSARLRK</sequence>
<dbReference type="GO" id="GO:0045003">
    <property type="term" value="P:double-strand break repair via synthesis-dependent strand annealing"/>
    <property type="evidence" value="ECO:0007669"/>
    <property type="project" value="TreeGrafter"/>
</dbReference>
<feature type="domain" description="Helicase C-terminal" evidence="13">
    <location>
        <begin position="1900"/>
        <end position="2063"/>
    </location>
</feature>
<evidence type="ECO:0000256" key="9">
    <source>
        <dbReference type="ARBA" id="ARBA00023136"/>
    </source>
</evidence>
<feature type="compositionally biased region" description="Low complexity" evidence="10">
    <location>
        <begin position="2259"/>
        <end position="2270"/>
    </location>
</feature>
<comment type="subcellular location">
    <subcellularLocation>
        <location evidence="1">Membrane</location>
        <topology evidence="1">Multi-pass membrane protein</topology>
    </subcellularLocation>
</comment>
<dbReference type="SUPFAM" id="SSF47113">
    <property type="entry name" value="Histone-fold"/>
    <property type="match status" value="1"/>
</dbReference>
<evidence type="ECO:0000256" key="10">
    <source>
        <dbReference type="SAM" id="MobiDB-lite"/>
    </source>
</evidence>
<feature type="transmembrane region" description="Helical" evidence="11">
    <location>
        <begin position="1036"/>
        <end position="1056"/>
    </location>
</feature>
<keyword evidence="7" id="KW-0067">ATP-binding</keyword>
<dbReference type="InterPro" id="IPR000109">
    <property type="entry name" value="POT_fam"/>
</dbReference>
<dbReference type="FunFam" id="1.10.20.10:FF:000043">
    <property type="entry name" value="Histone H2B"/>
    <property type="match status" value="1"/>
</dbReference>
<dbReference type="InterPro" id="IPR009072">
    <property type="entry name" value="Histone-fold"/>
</dbReference>
<dbReference type="GO" id="GO:0016787">
    <property type="term" value="F:hydrolase activity"/>
    <property type="evidence" value="ECO:0007669"/>
    <property type="project" value="UniProtKB-KW"/>
</dbReference>
<dbReference type="Pfam" id="PF00176">
    <property type="entry name" value="SNF2-rel_dom"/>
    <property type="match status" value="1"/>
</dbReference>
<feature type="transmembrane region" description="Helical" evidence="11">
    <location>
        <begin position="1085"/>
        <end position="1103"/>
    </location>
</feature>
<evidence type="ECO:0000256" key="3">
    <source>
        <dbReference type="ARBA" id="ARBA00022692"/>
    </source>
</evidence>
<dbReference type="CDD" id="cd18004">
    <property type="entry name" value="DEXHc_RAD54"/>
    <property type="match status" value="1"/>
</dbReference>
<dbReference type="SMART" id="SM00427">
    <property type="entry name" value="H2B"/>
    <property type="match status" value="1"/>
</dbReference>
<name>A0A813JBT8_POLGL</name>
<keyword evidence="6" id="KW-0347">Helicase</keyword>
<evidence type="ECO:0000256" key="11">
    <source>
        <dbReference type="SAM" id="Phobius"/>
    </source>
</evidence>